<name>A0ACC3MXR6_9PEZI</name>
<proteinExistence type="predicted"/>
<dbReference type="Proteomes" id="UP001281147">
    <property type="component" value="Unassembled WGS sequence"/>
</dbReference>
<evidence type="ECO:0000313" key="2">
    <source>
        <dbReference type="Proteomes" id="UP001281147"/>
    </source>
</evidence>
<sequence>MKSLATDLANINAKGQVPVFVVDGNVITEVPAIVQMINLLAPDAKVMGSGQMEFIRTWGPYVRPFRFTNESSGEAGIQARAVERLHEKFEMIESKLSEDGWAVGENFTAVDAFLLAISQWAGGRMGVDLDAKYPKWKKLADRVQALESVQSALAEERSIDEEQKA</sequence>
<gene>
    <name evidence="1" type="ORF">LTR37_013007</name>
</gene>
<comment type="caution">
    <text evidence="1">The sequence shown here is derived from an EMBL/GenBank/DDBJ whole genome shotgun (WGS) entry which is preliminary data.</text>
</comment>
<accession>A0ACC3MXR6</accession>
<reference evidence="1" key="1">
    <citation type="submission" date="2023-07" db="EMBL/GenBank/DDBJ databases">
        <title>Black Yeasts Isolated from many extreme environments.</title>
        <authorList>
            <person name="Coleine C."/>
            <person name="Stajich J.E."/>
            <person name="Selbmann L."/>
        </authorList>
    </citation>
    <scope>NUCLEOTIDE SEQUENCE</scope>
    <source>
        <strain evidence="1">CCFEE 5714</strain>
    </source>
</reference>
<protein>
    <submittedName>
        <fullName evidence="1">Uncharacterized protein</fullName>
    </submittedName>
</protein>
<keyword evidence="2" id="KW-1185">Reference proteome</keyword>
<dbReference type="EMBL" id="JAUTXU010000124">
    <property type="protein sequence ID" value="KAK3706013.1"/>
    <property type="molecule type" value="Genomic_DNA"/>
</dbReference>
<organism evidence="1 2">
    <name type="scientific">Vermiconidia calcicola</name>
    <dbReference type="NCBI Taxonomy" id="1690605"/>
    <lineage>
        <taxon>Eukaryota</taxon>
        <taxon>Fungi</taxon>
        <taxon>Dikarya</taxon>
        <taxon>Ascomycota</taxon>
        <taxon>Pezizomycotina</taxon>
        <taxon>Dothideomycetes</taxon>
        <taxon>Dothideomycetidae</taxon>
        <taxon>Mycosphaerellales</taxon>
        <taxon>Extremaceae</taxon>
        <taxon>Vermiconidia</taxon>
    </lineage>
</organism>
<evidence type="ECO:0000313" key="1">
    <source>
        <dbReference type="EMBL" id="KAK3706013.1"/>
    </source>
</evidence>